<dbReference type="PANTHER" id="PTHR47973">
    <property type="entry name" value="CYSTEINE-RICH RECEPTOR-LIKE PROTEIN KINASE 3"/>
    <property type="match status" value="1"/>
</dbReference>
<keyword evidence="3 8" id="KW-0418">Kinase</keyword>
<dbReference type="InterPro" id="IPR017441">
    <property type="entry name" value="Protein_kinase_ATP_BS"/>
</dbReference>
<accession>A0A7J6UYC6</accession>
<evidence type="ECO:0000256" key="2">
    <source>
        <dbReference type="ARBA" id="ARBA00022741"/>
    </source>
</evidence>
<dbReference type="Gene3D" id="1.10.510.10">
    <property type="entry name" value="Transferase(Phosphotransferase) domain 1"/>
    <property type="match status" value="1"/>
</dbReference>
<dbReference type="SUPFAM" id="SSF56112">
    <property type="entry name" value="Protein kinase-like (PK-like)"/>
    <property type="match status" value="1"/>
</dbReference>
<dbReference type="OrthoDB" id="4062651at2759"/>
<gene>
    <name evidence="8" type="ORF">FRX31_032808</name>
</gene>
<dbReference type="PROSITE" id="PS00107">
    <property type="entry name" value="PROTEIN_KINASE_ATP"/>
    <property type="match status" value="1"/>
</dbReference>
<keyword evidence="1" id="KW-0808">Transferase</keyword>
<dbReference type="InterPro" id="IPR052059">
    <property type="entry name" value="CR_Ser/Thr_kinase"/>
</dbReference>
<dbReference type="InterPro" id="IPR011009">
    <property type="entry name" value="Kinase-like_dom_sf"/>
</dbReference>
<evidence type="ECO:0000256" key="5">
    <source>
        <dbReference type="PROSITE-ProRule" id="PRU10141"/>
    </source>
</evidence>
<evidence type="ECO:0000256" key="1">
    <source>
        <dbReference type="ARBA" id="ARBA00022679"/>
    </source>
</evidence>
<dbReference type="FunFam" id="3.30.200.20:FF:000177">
    <property type="entry name" value="Cysteine-rich receptor-like protein kinase 2"/>
    <property type="match status" value="1"/>
</dbReference>
<dbReference type="Pfam" id="PF00069">
    <property type="entry name" value="Pkinase"/>
    <property type="match status" value="1"/>
</dbReference>
<organism evidence="8 9">
    <name type="scientific">Thalictrum thalictroides</name>
    <name type="common">Rue-anemone</name>
    <name type="synonym">Anemone thalictroides</name>
    <dbReference type="NCBI Taxonomy" id="46969"/>
    <lineage>
        <taxon>Eukaryota</taxon>
        <taxon>Viridiplantae</taxon>
        <taxon>Streptophyta</taxon>
        <taxon>Embryophyta</taxon>
        <taxon>Tracheophyta</taxon>
        <taxon>Spermatophyta</taxon>
        <taxon>Magnoliopsida</taxon>
        <taxon>Ranunculales</taxon>
        <taxon>Ranunculaceae</taxon>
        <taxon>Thalictroideae</taxon>
        <taxon>Thalictrum</taxon>
    </lineage>
</organism>
<feature type="binding site" evidence="5">
    <location>
        <position position="65"/>
    </location>
    <ligand>
        <name>ATP</name>
        <dbReference type="ChEBI" id="CHEBI:30616"/>
    </ligand>
</feature>
<dbReference type="InterPro" id="IPR000719">
    <property type="entry name" value="Prot_kinase_dom"/>
</dbReference>
<dbReference type="GO" id="GO:0005524">
    <property type="term" value="F:ATP binding"/>
    <property type="evidence" value="ECO:0007669"/>
    <property type="project" value="UniProtKB-UniRule"/>
</dbReference>
<keyword evidence="8" id="KW-0675">Receptor</keyword>
<feature type="region of interest" description="Disordered" evidence="6">
    <location>
        <begin position="288"/>
        <end position="312"/>
    </location>
</feature>
<dbReference type="AlphaFoldDB" id="A0A7J6UYC6"/>
<keyword evidence="4 5" id="KW-0067">ATP-binding</keyword>
<feature type="compositionally biased region" description="Polar residues" evidence="6">
    <location>
        <begin position="294"/>
        <end position="304"/>
    </location>
</feature>
<name>A0A7J6UYC6_THATH</name>
<dbReference type="Proteomes" id="UP000554482">
    <property type="component" value="Unassembled WGS sequence"/>
</dbReference>
<dbReference type="Gene3D" id="3.30.200.20">
    <property type="entry name" value="Phosphorylase Kinase, domain 1"/>
    <property type="match status" value="1"/>
</dbReference>
<evidence type="ECO:0000313" key="9">
    <source>
        <dbReference type="Proteomes" id="UP000554482"/>
    </source>
</evidence>
<evidence type="ECO:0000256" key="3">
    <source>
        <dbReference type="ARBA" id="ARBA00022777"/>
    </source>
</evidence>
<feature type="domain" description="Protein kinase" evidence="7">
    <location>
        <begin position="31"/>
        <end position="282"/>
    </location>
</feature>
<dbReference type="PROSITE" id="PS50011">
    <property type="entry name" value="PROTEIN_KINASE_DOM"/>
    <property type="match status" value="1"/>
</dbReference>
<comment type="caution">
    <text evidence="8">The sequence shown here is derived from an EMBL/GenBank/DDBJ whole genome shotgun (WGS) entry which is preliminary data.</text>
</comment>
<sequence>MHLTGDILVATELRGPMKYRYNDLTSATKNFSEQNKLGEGGFGDVYKGTLNNGKVIAVKKLAIRKSVRAKADFESEVKLISNVHHRNLSRLLGYCSKRQELLLVYEYMANSSLDKFLFGDRCGTLNWKQRFDIIVGTARDFGLARLLPEDQTHINTRFAGTLGYTAPEYVINGKLSSKVDTYSYGVVVLEIISGRRSNDLQLEPFTEYLLELAWRLHEEDKLIDLVDRSLDVNEYNTEEMKKIIGMALLCTQSSVSRPSMSEVVTLLTSKGLSDYNPTRPTFIDQNAMVRNDSPKSPDSSSANIEITEASGR</sequence>
<dbReference type="GO" id="GO:0004672">
    <property type="term" value="F:protein kinase activity"/>
    <property type="evidence" value="ECO:0007669"/>
    <property type="project" value="InterPro"/>
</dbReference>
<keyword evidence="9" id="KW-1185">Reference proteome</keyword>
<evidence type="ECO:0000259" key="7">
    <source>
        <dbReference type="PROSITE" id="PS50011"/>
    </source>
</evidence>
<keyword evidence="2 5" id="KW-0547">Nucleotide-binding</keyword>
<evidence type="ECO:0000256" key="4">
    <source>
        <dbReference type="ARBA" id="ARBA00022840"/>
    </source>
</evidence>
<protein>
    <submittedName>
        <fullName evidence="8">Cysteine-rich receptor-like protein kinase</fullName>
    </submittedName>
</protein>
<dbReference type="Pfam" id="PF07714">
    <property type="entry name" value="PK_Tyr_Ser-Thr"/>
    <property type="match status" value="1"/>
</dbReference>
<dbReference type="EMBL" id="JABWDY010041165">
    <property type="protein sequence ID" value="KAF5177607.1"/>
    <property type="molecule type" value="Genomic_DNA"/>
</dbReference>
<reference evidence="8 9" key="1">
    <citation type="submission" date="2020-06" db="EMBL/GenBank/DDBJ databases">
        <title>Transcriptomic and genomic resources for Thalictrum thalictroides and T. hernandezii: Facilitating candidate gene discovery in an emerging model plant lineage.</title>
        <authorList>
            <person name="Arias T."/>
            <person name="Riano-Pachon D.M."/>
            <person name="Di Stilio V.S."/>
        </authorList>
    </citation>
    <scope>NUCLEOTIDE SEQUENCE [LARGE SCALE GENOMIC DNA]</scope>
    <source>
        <strain evidence="9">cv. WT478/WT964</strain>
        <tissue evidence="8">Leaves</tissue>
    </source>
</reference>
<dbReference type="InterPro" id="IPR001245">
    <property type="entry name" value="Ser-Thr/Tyr_kinase_cat_dom"/>
</dbReference>
<evidence type="ECO:0000256" key="6">
    <source>
        <dbReference type="SAM" id="MobiDB-lite"/>
    </source>
</evidence>
<proteinExistence type="predicted"/>
<evidence type="ECO:0000313" key="8">
    <source>
        <dbReference type="EMBL" id="KAF5177607.1"/>
    </source>
</evidence>